<dbReference type="Pfam" id="PF01757">
    <property type="entry name" value="Acyl_transf_3"/>
    <property type="match status" value="1"/>
</dbReference>
<evidence type="ECO:0000256" key="1">
    <source>
        <dbReference type="SAM" id="Phobius"/>
    </source>
</evidence>
<evidence type="ECO:0000313" key="3">
    <source>
        <dbReference type="EMBL" id="CAE20264.1"/>
    </source>
</evidence>
<dbReference type="eggNOG" id="COG1835">
    <property type="taxonomic scope" value="Bacteria"/>
</dbReference>
<dbReference type="RefSeq" id="WP_011129468.1">
    <property type="nucleotide sequence ID" value="NC_005071.1"/>
</dbReference>
<dbReference type="GO" id="GO:0000271">
    <property type="term" value="P:polysaccharide biosynthetic process"/>
    <property type="evidence" value="ECO:0007669"/>
    <property type="project" value="TreeGrafter"/>
</dbReference>
<proteinExistence type="predicted"/>
<keyword evidence="3" id="KW-0808">Transferase</keyword>
<feature type="transmembrane region" description="Helical" evidence="1">
    <location>
        <begin position="369"/>
        <end position="388"/>
    </location>
</feature>
<feature type="transmembrane region" description="Helical" evidence="1">
    <location>
        <begin position="80"/>
        <end position="100"/>
    </location>
</feature>
<gene>
    <name evidence="3" type="ordered locus">PMT_0089</name>
</gene>
<dbReference type="Proteomes" id="UP000001423">
    <property type="component" value="Chromosome"/>
</dbReference>
<dbReference type="OrthoDB" id="572802at2"/>
<dbReference type="KEGG" id="pmt:PMT_0089"/>
<sequence length="401" mass="45161">MSKPSFSIAKHQIHALTSLRFFAAFCIVLLHSTNHDLLDISWSKLLDLSKAVSFFFVLSGFVLTYAYINRNYYLSDFYQARFARIWPATVASVFFVLLLLPRSNFLPDLNSDWSLGSVFLLNLIGIQSWVPIPAVFFGLNAVTWSISVEASFYGFFPCFSKMQLRLLLPSLIIVCICGLSAACYVESSSIPSFSPQTLNIPVWQGLLYINPIARLPEFILGILAGRVFVSQFYQQKTSEMHSISDKYPFIYSAIELSIFLCLVFLGFKVNLYLICLGLMGGSFHASIPPAILNYYQIILNQWLSGLSFACLICVVASSRGILGQFLNWSPFVFLGEISFGLYLYHQPLMIRAAQANGFVLGGFQLLPDSFFPVVAWSILVSVVSFYCLEKPLQRVLRPRKN</sequence>
<feature type="transmembrane region" description="Helical" evidence="1">
    <location>
        <begin position="120"/>
        <end position="146"/>
    </location>
</feature>
<keyword evidence="1" id="KW-1133">Transmembrane helix</keyword>
<keyword evidence="3" id="KW-0012">Acyltransferase</keyword>
<dbReference type="PANTHER" id="PTHR23028:SF53">
    <property type="entry name" value="ACYL_TRANSF_3 DOMAIN-CONTAINING PROTEIN"/>
    <property type="match status" value="1"/>
</dbReference>
<protein>
    <submittedName>
        <fullName evidence="3">Possible acyltransferase</fullName>
    </submittedName>
</protein>
<keyword evidence="4" id="KW-1185">Reference proteome</keyword>
<keyword evidence="1" id="KW-0472">Membrane</keyword>
<keyword evidence="1" id="KW-0812">Transmembrane</keyword>
<accession>Q7V969</accession>
<feature type="transmembrane region" description="Helical" evidence="1">
    <location>
        <begin position="166"/>
        <end position="187"/>
    </location>
</feature>
<dbReference type="EMBL" id="BX548175">
    <property type="protein sequence ID" value="CAE20264.1"/>
    <property type="molecule type" value="Genomic_DNA"/>
</dbReference>
<feature type="transmembrane region" description="Helical" evidence="1">
    <location>
        <begin position="249"/>
        <end position="274"/>
    </location>
</feature>
<feature type="transmembrane region" description="Helical" evidence="1">
    <location>
        <begin position="325"/>
        <end position="344"/>
    </location>
</feature>
<dbReference type="InterPro" id="IPR002656">
    <property type="entry name" value="Acyl_transf_3_dom"/>
</dbReference>
<evidence type="ECO:0000313" key="4">
    <source>
        <dbReference type="Proteomes" id="UP000001423"/>
    </source>
</evidence>
<dbReference type="PANTHER" id="PTHR23028">
    <property type="entry name" value="ACETYLTRANSFERASE"/>
    <property type="match status" value="1"/>
</dbReference>
<feature type="transmembrane region" description="Helical" evidence="1">
    <location>
        <begin position="51"/>
        <end position="68"/>
    </location>
</feature>
<name>Q7V969_PROMM</name>
<feature type="transmembrane region" description="Helical" evidence="1">
    <location>
        <begin position="207"/>
        <end position="229"/>
    </location>
</feature>
<feature type="transmembrane region" description="Helical" evidence="1">
    <location>
        <begin position="294"/>
        <end position="316"/>
    </location>
</feature>
<dbReference type="GO" id="GO:0016747">
    <property type="term" value="F:acyltransferase activity, transferring groups other than amino-acyl groups"/>
    <property type="evidence" value="ECO:0007669"/>
    <property type="project" value="InterPro"/>
</dbReference>
<feature type="domain" description="Acyltransferase 3" evidence="2">
    <location>
        <begin position="14"/>
        <end position="383"/>
    </location>
</feature>
<dbReference type="AlphaFoldDB" id="Q7V969"/>
<organism evidence="3 4">
    <name type="scientific">Prochlorococcus marinus (strain MIT 9313)</name>
    <dbReference type="NCBI Taxonomy" id="74547"/>
    <lineage>
        <taxon>Bacteria</taxon>
        <taxon>Bacillati</taxon>
        <taxon>Cyanobacteriota</taxon>
        <taxon>Cyanophyceae</taxon>
        <taxon>Synechococcales</taxon>
        <taxon>Prochlorococcaceae</taxon>
        <taxon>Prochlorococcus</taxon>
    </lineage>
</organism>
<feature type="transmembrane region" description="Helical" evidence="1">
    <location>
        <begin position="12"/>
        <end position="31"/>
    </location>
</feature>
<dbReference type="GO" id="GO:0016020">
    <property type="term" value="C:membrane"/>
    <property type="evidence" value="ECO:0007669"/>
    <property type="project" value="TreeGrafter"/>
</dbReference>
<dbReference type="InterPro" id="IPR050879">
    <property type="entry name" value="Acyltransferase_3"/>
</dbReference>
<reference evidence="3 4" key="1">
    <citation type="journal article" date="2003" name="Nature">
        <title>Genome divergence in two Prochlorococcus ecotypes reflects oceanic niche differentiation.</title>
        <authorList>
            <person name="Rocap G."/>
            <person name="Larimer F.W."/>
            <person name="Lamerdin J.E."/>
            <person name="Malfatti S."/>
            <person name="Chain P."/>
            <person name="Ahlgren N.A."/>
            <person name="Arellano A."/>
            <person name="Coleman M."/>
            <person name="Hauser L."/>
            <person name="Hess W.R."/>
            <person name="Johnson Z.I."/>
            <person name="Land M.L."/>
            <person name="Lindell D."/>
            <person name="Post A.F."/>
            <person name="Regala W."/>
            <person name="Shah M."/>
            <person name="Shaw S.L."/>
            <person name="Steglich C."/>
            <person name="Sullivan M.B."/>
            <person name="Ting C.S."/>
            <person name="Tolonen A."/>
            <person name="Webb E.A."/>
            <person name="Zinser E.R."/>
            <person name="Chisholm S.W."/>
        </authorList>
    </citation>
    <scope>NUCLEOTIDE SEQUENCE [LARGE SCALE GENOMIC DNA]</scope>
    <source>
        <strain evidence="4">MIT 9313</strain>
    </source>
</reference>
<evidence type="ECO:0000259" key="2">
    <source>
        <dbReference type="Pfam" id="PF01757"/>
    </source>
</evidence>
<dbReference type="HOGENOM" id="CLU_005679_2_5_3"/>